<feature type="signal peptide" evidence="1">
    <location>
        <begin position="1"/>
        <end position="21"/>
    </location>
</feature>
<accession>A0A139H5W9</accession>
<organism evidence="2 3">
    <name type="scientific">Pseudocercospora musae</name>
    <dbReference type="NCBI Taxonomy" id="113226"/>
    <lineage>
        <taxon>Eukaryota</taxon>
        <taxon>Fungi</taxon>
        <taxon>Dikarya</taxon>
        <taxon>Ascomycota</taxon>
        <taxon>Pezizomycotina</taxon>
        <taxon>Dothideomycetes</taxon>
        <taxon>Dothideomycetidae</taxon>
        <taxon>Mycosphaerellales</taxon>
        <taxon>Mycosphaerellaceae</taxon>
        <taxon>Pseudocercospora</taxon>
    </lineage>
</organism>
<evidence type="ECO:0000313" key="2">
    <source>
        <dbReference type="EMBL" id="KXS97769.1"/>
    </source>
</evidence>
<sequence>MLDILSYMLAYMMSWSQTMSAAPHDDQTPSTTATTATTTRCRFLELPAELRNHIYCFVANGHLADDLWNNQPGLLHIQNQQLREEFADIWYNKIMVARYYDLKECAWKEAPHGIVKIVLDSQQDGGDGVWIDGSRGQQACKGVFSNRLKTREDSVEQAQADAEFDRDWNGEYPASYIANVILELNGRGWNGGVNYTTAEINAAMISGENQRTLKQWFVENKLSESTPTTPQA</sequence>
<proteinExistence type="predicted"/>
<protein>
    <submittedName>
        <fullName evidence="2">Uncharacterized protein</fullName>
    </submittedName>
</protein>
<gene>
    <name evidence="2" type="ORF">AC579_8821</name>
</gene>
<dbReference type="Proteomes" id="UP000073492">
    <property type="component" value="Unassembled WGS sequence"/>
</dbReference>
<name>A0A139H5W9_9PEZI</name>
<keyword evidence="3" id="KW-1185">Reference proteome</keyword>
<keyword evidence="1" id="KW-0732">Signal</keyword>
<comment type="caution">
    <text evidence="2">The sequence shown here is derived from an EMBL/GenBank/DDBJ whole genome shotgun (WGS) entry which is preliminary data.</text>
</comment>
<evidence type="ECO:0000256" key="1">
    <source>
        <dbReference type="SAM" id="SignalP"/>
    </source>
</evidence>
<dbReference type="OrthoDB" id="3801080at2759"/>
<feature type="chain" id="PRO_5007296945" evidence="1">
    <location>
        <begin position="22"/>
        <end position="232"/>
    </location>
</feature>
<evidence type="ECO:0000313" key="3">
    <source>
        <dbReference type="Proteomes" id="UP000073492"/>
    </source>
</evidence>
<reference evidence="2 3" key="1">
    <citation type="submission" date="2015-07" db="EMBL/GenBank/DDBJ databases">
        <title>Comparative genomics of the Sigatoka disease complex on banana suggests a link between parallel evolutionary changes in Pseudocercospora fijiensis and Pseudocercospora eumusae and increased virulence on the banana host.</title>
        <authorList>
            <person name="Chang T.-C."/>
            <person name="Salvucci A."/>
            <person name="Crous P.W."/>
            <person name="Stergiopoulos I."/>
        </authorList>
    </citation>
    <scope>NUCLEOTIDE SEQUENCE [LARGE SCALE GENOMIC DNA]</scope>
    <source>
        <strain evidence="2 3">CBS 116634</strain>
    </source>
</reference>
<dbReference type="EMBL" id="LFZO01000771">
    <property type="protein sequence ID" value="KXS97769.1"/>
    <property type="molecule type" value="Genomic_DNA"/>
</dbReference>
<dbReference type="AlphaFoldDB" id="A0A139H5W9"/>